<evidence type="ECO:0000256" key="4">
    <source>
        <dbReference type="ARBA" id="ARBA00023136"/>
    </source>
</evidence>
<dbReference type="AlphaFoldDB" id="A0A5N6TDF2"/>
<evidence type="ECO:0000259" key="6">
    <source>
        <dbReference type="Pfam" id="PF00324"/>
    </source>
</evidence>
<feature type="non-terminal residue" evidence="7">
    <location>
        <position position="1"/>
    </location>
</feature>
<accession>A0A5N6TDF2</accession>
<feature type="domain" description="Amino acid permease/ SLC12A" evidence="6">
    <location>
        <begin position="2"/>
        <end position="94"/>
    </location>
</feature>
<evidence type="ECO:0000256" key="5">
    <source>
        <dbReference type="SAM" id="Phobius"/>
    </source>
</evidence>
<comment type="subcellular location">
    <subcellularLocation>
        <location evidence="1">Membrane</location>
        <topology evidence="1">Multi-pass membrane protein</topology>
    </subcellularLocation>
</comment>
<proteinExistence type="predicted"/>
<dbReference type="Proteomes" id="UP000325780">
    <property type="component" value="Unassembled WGS sequence"/>
</dbReference>
<organism evidence="7 8">
    <name type="scientific">Aspergillus avenaceus</name>
    <dbReference type="NCBI Taxonomy" id="36643"/>
    <lineage>
        <taxon>Eukaryota</taxon>
        <taxon>Fungi</taxon>
        <taxon>Dikarya</taxon>
        <taxon>Ascomycota</taxon>
        <taxon>Pezizomycotina</taxon>
        <taxon>Eurotiomycetes</taxon>
        <taxon>Eurotiomycetidae</taxon>
        <taxon>Eurotiales</taxon>
        <taxon>Aspergillaceae</taxon>
        <taxon>Aspergillus</taxon>
        <taxon>Aspergillus subgen. Circumdati</taxon>
    </lineage>
</organism>
<dbReference type="PANTHER" id="PTHR43341:SF3">
    <property type="entry name" value="AMINO-ACID PERMEASE PB1C11.02-RELATED"/>
    <property type="match status" value="1"/>
</dbReference>
<keyword evidence="4 5" id="KW-0472">Membrane</keyword>
<dbReference type="GO" id="GO:0016020">
    <property type="term" value="C:membrane"/>
    <property type="evidence" value="ECO:0007669"/>
    <property type="project" value="UniProtKB-SubCell"/>
</dbReference>
<gene>
    <name evidence="7" type="ORF">BDV25DRAFT_145647</name>
</gene>
<evidence type="ECO:0000256" key="2">
    <source>
        <dbReference type="ARBA" id="ARBA00022692"/>
    </source>
</evidence>
<name>A0A5N6TDF2_ASPAV</name>
<dbReference type="GO" id="GO:0015171">
    <property type="term" value="F:amino acid transmembrane transporter activity"/>
    <property type="evidence" value="ECO:0007669"/>
    <property type="project" value="TreeGrafter"/>
</dbReference>
<keyword evidence="8" id="KW-1185">Reference proteome</keyword>
<feature type="transmembrane region" description="Helical" evidence="5">
    <location>
        <begin position="69"/>
        <end position="89"/>
    </location>
</feature>
<evidence type="ECO:0000313" key="7">
    <source>
        <dbReference type="EMBL" id="KAE8144418.1"/>
    </source>
</evidence>
<dbReference type="InterPro" id="IPR004841">
    <property type="entry name" value="AA-permease/SLC12A_dom"/>
</dbReference>
<dbReference type="Pfam" id="PF00324">
    <property type="entry name" value="AA_permease"/>
    <property type="match status" value="1"/>
</dbReference>
<feature type="transmembrane region" description="Helical" evidence="5">
    <location>
        <begin position="39"/>
        <end position="57"/>
    </location>
</feature>
<dbReference type="OrthoDB" id="3900342at2759"/>
<keyword evidence="2 5" id="KW-0812">Transmembrane</keyword>
<keyword evidence="3 5" id="KW-1133">Transmembrane helix</keyword>
<evidence type="ECO:0000256" key="3">
    <source>
        <dbReference type="ARBA" id="ARBA00022989"/>
    </source>
</evidence>
<sequence length="162" mass="18387">VSNQISWLCIGIASLRFRSAIRAQNLEHLLPYKNWTYPYGPLLAIILNSVLILVQGWKCFSPHFKAVDFVSFYIEIPVMIVMFLGWKLAKRTRLVHRGEMDLITDRYNLVESEGVHVGSSMVGLDHGVESGGGEGERKGFWGGVQEKSFLGWVKKVGMWLFL</sequence>
<evidence type="ECO:0000313" key="8">
    <source>
        <dbReference type="Proteomes" id="UP000325780"/>
    </source>
</evidence>
<reference evidence="7 8" key="1">
    <citation type="submission" date="2019-04" db="EMBL/GenBank/DDBJ databases">
        <title>Friends and foes A comparative genomics study of 23 Aspergillus species from section Flavi.</title>
        <authorList>
            <consortium name="DOE Joint Genome Institute"/>
            <person name="Kjaerbolling I."/>
            <person name="Vesth T."/>
            <person name="Frisvad J.C."/>
            <person name="Nybo J.L."/>
            <person name="Theobald S."/>
            <person name="Kildgaard S."/>
            <person name="Isbrandt T."/>
            <person name="Kuo A."/>
            <person name="Sato A."/>
            <person name="Lyhne E.K."/>
            <person name="Kogle M.E."/>
            <person name="Wiebenga A."/>
            <person name="Kun R.S."/>
            <person name="Lubbers R.J."/>
            <person name="Makela M.R."/>
            <person name="Barry K."/>
            <person name="Chovatia M."/>
            <person name="Clum A."/>
            <person name="Daum C."/>
            <person name="Haridas S."/>
            <person name="He G."/>
            <person name="LaButti K."/>
            <person name="Lipzen A."/>
            <person name="Mondo S."/>
            <person name="Riley R."/>
            <person name="Salamov A."/>
            <person name="Simmons B.A."/>
            <person name="Magnuson J.K."/>
            <person name="Henrissat B."/>
            <person name="Mortensen U.H."/>
            <person name="Larsen T.O."/>
            <person name="Devries R.P."/>
            <person name="Grigoriev I.V."/>
            <person name="Machida M."/>
            <person name="Baker S.E."/>
            <person name="Andersen M.R."/>
        </authorList>
    </citation>
    <scope>NUCLEOTIDE SEQUENCE [LARGE SCALE GENOMIC DNA]</scope>
    <source>
        <strain evidence="7 8">IBT 18842</strain>
    </source>
</reference>
<dbReference type="EMBL" id="ML742532">
    <property type="protein sequence ID" value="KAE8144418.1"/>
    <property type="molecule type" value="Genomic_DNA"/>
</dbReference>
<evidence type="ECO:0000256" key="1">
    <source>
        <dbReference type="ARBA" id="ARBA00004141"/>
    </source>
</evidence>
<dbReference type="InterPro" id="IPR050524">
    <property type="entry name" value="APC_YAT"/>
</dbReference>
<dbReference type="PANTHER" id="PTHR43341">
    <property type="entry name" value="AMINO ACID PERMEASE"/>
    <property type="match status" value="1"/>
</dbReference>
<protein>
    <recommendedName>
        <fullName evidence="6">Amino acid permease/ SLC12A domain-containing protein</fullName>
    </recommendedName>
</protein>